<name>A0A8H4PNN3_9HYPO</name>
<evidence type="ECO:0008006" key="4">
    <source>
        <dbReference type="Google" id="ProtNLM"/>
    </source>
</evidence>
<feature type="region of interest" description="Disordered" evidence="1">
    <location>
        <begin position="37"/>
        <end position="155"/>
    </location>
</feature>
<comment type="caution">
    <text evidence="2">The sequence shown here is derived from an EMBL/GenBank/DDBJ whole genome shotgun (WGS) entry which is preliminary data.</text>
</comment>
<accession>A0A8H4PNN3</accession>
<reference evidence="2 3" key="1">
    <citation type="journal article" date="2020" name="Genome Biol. Evol.">
        <title>A new high-quality draft genome assembly of the Chinese cordyceps Ophiocordyceps sinensis.</title>
        <authorList>
            <person name="Shu R."/>
            <person name="Zhang J."/>
            <person name="Meng Q."/>
            <person name="Zhang H."/>
            <person name="Zhou G."/>
            <person name="Li M."/>
            <person name="Wu P."/>
            <person name="Zhao Y."/>
            <person name="Chen C."/>
            <person name="Qin Q."/>
        </authorList>
    </citation>
    <scope>NUCLEOTIDE SEQUENCE [LARGE SCALE GENOMIC DNA]</scope>
    <source>
        <strain evidence="2 3">IOZ07</strain>
    </source>
</reference>
<dbReference type="PANTHER" id="PTHR13491">
    <property type="entry name" value="ZCCHC10 PROTEIN"/>
    <property type="match status" value="1"/>
</dbReference>
<dbReference type="EMBL" id="JAAVMX010000005">
    <property type="protein sequence ID" value="KAF4507968.1"/>
    <property type="molecule type" value="Genomic_DNA"/>
</dbReference>
<gene>
    <name evidence="2" type="ORF">G6O67_004410</name>
</gene>
<evidence type="ECO:0000313" key="2">
    <source>
        <dbReference type="EMBL" id="KAF4507968.1"/>
    </source>
</evidence>
<dbReference type="AlphaFoldDB" id="A0A8H4PNN3"/>
<dbReference type="InterPro" id="IPR039715">
    <property type="entry name" value="ZCCHC10"/>
</dbReference>
<dbReference type="PANTHER" id="PTHR13491:SF0">
    <property type="entry name" value="ZINC FINGER CCHC DOMAIN-CONTAINING PROTEIN 10"/>
    <property type="match status" value="1"/>
</dbReference>
<evidence type="ECO:0000256" key="1">
    <source>
        <dbReference type="SAM" id="MobiDB-lite"/>
    </source>
</evidence>
<evidence type="ECO:0000313" key="3">
    <source>
        <dbReference type="Proteomes" id="UP000557566"/>
    </source>
</evidence>
<keyword evidence="3" id="KW-1185">Reference proteome</keyword>
<sequence length="198" mass="21795">MHAHGRRGGLMRSTPASVQCQKCLERGHYSYECKASANERPYVSRPSRSQQLRNPKLVPKLTNDALQPLEKKTGVADEEISKRESERVQKHKRENHEVEMMESSPRRPRSVSSRSVSTISTHVSADARQPRGRTKSPTSLKPAAHHPQETARAAHRGTAALRHPTTLGGPIDPEMNGVYGVIKAIGIIDSGKAQALST</sequence>
<proteinExistence type="predicted"/>
<protein>
    <recommendedName>
        <fullName evidence="4">Zinc knuckle-domain-containing protein</fullName>
    </recommendedName>
</protein>
<organism evidence="2 3">
    <name type="scientific">Ophiocordyceps sinensis</name>
    <dbReference type="NCBI Taxonomy" id="72228"/>
    <lineage>
        <taxon>Eukaryota</taxon>
        <taxon>Fungi</taxon>
        <taxon>Dikarya</taxon>
        <taxon>Ascomycota</taxon>
        <taxon>Pezizomycotina</taxon>
        <taxon>Sordariomycetes</taxon>
        <taxon>Hypocreomycetidae</taxon>
        <taxon>Hypocreales</taxon>
        <taxon>Ophiocordycipitaceae</taxon>
        <taxon>Ophiocordyceps</taxon>
    </lineage>
</organism>
<dbReference type="Pfam" id="PF13917">
    <property type="entry name" value="zf-CCHC_3"/>
    <property type="match status" value="1"/>
</dbReference>
<dbReference type="OrthoDB" id="437973at2759"/>
<feature type="compositionally biased region" description="Basic and acidic residues" evidence="1">
    <location>
        <begin position="69"/>
        <end position="99"/>
    </location>
</feature>
<dbReference type="Proteomes" id="UP000557566">
    <property type="component" value="Unassembled WGS sequence"/>
</dbReference>